<sequence>MPDLFTTTIKNSLPQELTKTIKETLLGFNRRIRNAIKDEIPEVLNTSVLKPMYKEFNALNKLKTQRFVILDKSLRKSVCKTVSKSVYKNMLHSSVKVPKDILVFNAKHLQTKVDMTSADLHELVRLVSRVANLMDTITPSANVATEGENDLGASQYYPIPHPEMADKGKGIAQTSDDDVLKQILPFIEEGGSALSLSSLQHFRAQEQDLAEIKAQRIKHLNKMRDEYMQCINFRDDPLPITNFKDKISKSSKIATMQVTRNKQPLNYKIFDDFKLKMLGFSEWLELHALSYKNKDASNDLLLKNLQAKFKKRRVEVMKEVFLKDDIVVDGMHKNLIDPEGVIGSIG</sequence>
<protein>
    <submittedName>
        <fullName evidence="1">Uncharacterized protein</fullName>
    </submittedName>
</protein>
<gene>
    <name evidence="1" type="ORF">Tco_0822016</name>
</gene>
<proteinExistence type="predicted"/>
<dbReference type="EMBL" id="BQNB010012227">
    <property type="protein sequence ID" value="GJT00847.1"/>
    <property type="molecule type" value="Genomic_DNA"/>
</dbReference>
<dbReference type="Proteomes" id="UP001151760">
    <property type="component" value="Unassembled WGS sequence"/>
</dbReference>
<reference evidence="1" key="1">
    <citation type="journal article" date="2022" name="Int. J. Mol. Sci.">
        <title>Draft Genome of Tanacetum Coccineum: Genomic Comparison of Closely Related Tanacetum-Family Plants.</title>
        <authorList>
            <person name="Yamashiro T."/>
            <person name="Shiraishi A."/>
            <person name="Nakayama K."/>
            <person name="Satake H."/>
        </authorList>
    </citation>
    <scope>NUCLEOTIDE SEQUENCE</scope>
</reference>
<organism evidence="1 2">
    <name type="scientific">Tanacetum coccineum</name>
    <dbReference type="NCBI Taxonomy" id="301880"/>
    <lineage>
        <taxon>Eukaryota</taxon>
        <taxon>Viridiplantae</taxon>
        <taxon>Streptophyta</taxon>
        <taxon>Embryophyta</taxon>
        <taxon>Tracheophyta</taxon>
        <taxon>Spermatophyta</taxon>
        <taxon>Magnoliopsida</taxon>
        <taxon>eudicotyledons</taxon>
        <taxon>Gunneridae</taxon>
        <taxon>Pentapetalae</taxon>
        <taxon>asterids</taxon>
        <taxon>campanulids</taxon>
        <taxon>Asterales</taxon>
        <taxon>Asteraceae</taxon>
        <taxon>Asteroideae</taxon>
        <taxon>Anthemideae</taxon>
        <taxon>Anthemidinae</taxon>
        <taxon>Tanacetum</taxon>
    </lineage>
</organism>
<evidence type="ECO:0000313" key="1">
    <source>
        <dbReference type="EMBL" id="GJT00847.1"/>
    </source>
</evidence>
<evidence type="ECO:0000313" key="2">
    <source>
        <dbReference type="Proteomes" id="UP001151760"/>
    </source>
</evidence>
<accession>A0ABQ5AGW1</accession>
<comment type="caution">
    <text evidence="1">The sequence shown here is derived from an EMBL/GenBank/DDBJ whole genome shotgun (WGS) entry which is preliminary data.</text>
</comment>
<reference evidence="1" key="2">
    <citation type="submission" date="2022-01" db="EMBL/GenBank/DDBJ databases">
        <authorList>
            <person name="Yamashiro T."/>
            <person name="Shiraishi A."/>
            <person name="Satake H."/>
            <person name="Nakayama K."/>
        </authorList>
    </citation>
    <scope>NUCLEOTIDE SEQUENCE</scope>
</reference>
<keyword evidence="2" id="KW-1185">Reference proteome</keyword>
<name>A0ABQ5AGW1_9ASTR</name>